<sequence>MPNFITKRWHGYHMIFAMCFSLILIAVLATFDWHYALLGLVVFLFLAWILYEAEQRFRKEFVDYVLTLSYRVKGANQSAVDRMPIGILLYDRNDRVEWHNPFVKEMTGRDQLVGVSVPEVFPQLKGRKSAPERMEVGERTYQVIHRSEERLYFFRDITRLEKLEKRYEREQVVIGFLHMDNYEEAGSGMDDQERTLLLTNVTTAITRWAQKYDISLRSFDSDKFFMVFQRESLERLIDSRFDILDVVRDMTRQNKIPITLSIGVAAEGPSMVEQTQSAQASLDIALARGGDQAALQDGDRTVFFGGKSNAVEKRTRVRARVISHALSNLIRDSERVLIMGHDQPDMDALGSSIGVLKAVRNVGKEGYIVIGDSNPSIDGLVEAIRGHELEEALVSPERSLQLMNENTLLILVDTHKPALTIEPRLVDKAARVVVIDHHRRGEEFVRDPVLVYLEPYASSTSELVTELLQYQDERMTMDTLETTALMAGIVVDTKSFAFRSGSRTFEAASFLRRHGADLSLVQSLLKEDLNRFVKRAEIVKNTEVLYDKIAIAVGEEGESYNQLVIAQAADTLLNMKGVSASFVIGLRADGKVAISARSQGEINVQLIMEELGGGGHLTNAAVQLEEVTPEQARQQLEDVLRQAYEKGGDTG</sequence>
<comment type="function">
    <text evidence="6">Has phosphodiesterase (PDE) activity against cyclic-di-AMP (c-di-AMP).</text>
</comment>
<dbReference type="GO" id="GO:0106409">
    <property type="term" value="F:cyclic-di-AMP phosphodiesterase activity"/>
    <property type="evidence" value="ECO:0007669"/>
    <property type="project" value="RHEA"/>
</dbReference>
<keyword evidence="4 8" id="KW-1133">Transmembrane helix</keyword>
<dbReference type="Pfam" id="PF02272">
    <property type="entry name" value="DHHA1"/>
    <property type="match status" value="1"/>
</dbReference>
<dbReference type="OrthoDB" id="9759476at2"/>
<dbReference type="InterPro" id="IPR029787">
    <property type="entry name" value="Nucleotide_cyclase"/>
</dbReference>
<evidence type="ECO:0000259" key="9">
    <source>
        <dbReference type="PROSITE" id="PS50887"/>
    </source>
</evidence>
<feature type="binding site" evidence="7">
    <location>
        <position position="437"/>
    </location>
    <ligand>
        <name>Mn(2+)</name>
        <dbReference type="ChEBI" id="CHEBI:29035"/>
        <label>2</label>
    </ligand>
</feature>
<gene>
    <name evidence="10" type="ORF">CHM34_07400</name>
</gene>
<evidence type="ECO:0000256" key="4">
    <source>
        <dbReference type="ARBA" id="ARBA00022989"/>
    </source>
</evidence>
<keyword evidence="5 6" id="KW-0472">Membrane</keyword>
<evidence type="ECO:0000313" key="10">
    <source>
        <dbReference type="EMBL" id="OYD08192.1"/>
    </source>
</evidence>
<feature type="binding site" evidence="7">
    <location>
        <position position="347"/>
    </location>
    <ligand>
        <name>Mn(2+)</name>
        <dbReference type="ChEBI" id="CHEBI:29035"/>
        <label>2</label>
    </ligand>
</feature>
<evidence type="ECO:0000256" key="1">
    <source>
        <dbReference type="ARBA" id="ARBA00004651"/>
    </source>
</evidence>
<organism evidence="10 11">
    <name type="scientific">Paludifilum halophilum</name>
    <dbReference type="NCBI Taxonomy" id="1642702"/>
    <lineage>
        <taxon>Bacteria</taxon>
        <taxon>Bacillati</taxon>
        <taxon>Bacillota</taxon>
        <taxon>Bacilli</taxon>
        <taxon>Bacillales</taxon>
        <taxon>Thermoactinomycetaceae</taxon>
        <taxon>Paludifilum</taxon>
    </lineage>
</organism>
<dbReference type="Pfam" id="PF21370">
    <property type="entry name" value="PAS_GdpP"/>
    <property type="match status" value="1"/>
</dbReference>
<dbReference type="PROSITE" id="PS50887">
    <property type="entry name" value="GGDEF"/>
    <property type="match status" value="1"/>
</dbReference>
<proteinExistence type="inferred from homology"/>
<dbReference type="AlphaFoldDB" id="A0A235B7I2"/>
<dbReference type="SMART" id="SM00267">
    <property type="entry name" value="GGDEF"/>
    <property type="match status" value="1"/>
</dbReference>
<dbReference type="RefSeq" id="WP_094264226.1">
    <property type="nucleotide sequence ID" value="NZ_NOWF01000004.1"/>
</dbReference>
<keyword evidence="7" id="KW-0464">Manganese</keyword>
<dbReference type="InterPro" id="IPR003156">
    <property type="entry name" value="DHHA1_dom"/>
</dbReference>
<dbReference type="InterPro" id="IPR014528">
    <property type="entry name" value="GdpP/PdeA"/>
</dbReference>
<keyword evidence="2 6" id="KW-1003">Cell membrane</keyword>
<dbReference type="EC" id="3.1.4.-" evidence="6"/>
<dbReference type="Pfam" id="PF01368">
    <property type="entry name" value="DHH"/>
    <property type="match status" value="1"/>
</dbReference>
<accession>A0A235B7I2</accession>
<evidence type="ECO:0000256" key="2">
    <source>
        <dbReference type="ARBA" id="ARBA00022475"/>
    </source>
</evidence>
<feature type="binding site" evidence="7">
    <location>
        <position position="413"/>
    </location>
    <ligand>
        <name>Mn(2+)</name>
        <dbReference type="ChEBI" id="CHEBI:29035"/>
        <label>1</label>
    </ligand>
</feature>
<dbReference type="InterPro" id="IPR051319">
    <property type="entry name" value="Oligoribo/pAp-PDE_c-di-AMP_PDE"/>
</dbReference>
<dbReference type="PANTHER" id="PTHR47618:SF2">
    <property type="entry name" value="CYCLIC-DI-AMP PHOSPHODIESTERASE GDPP"/>
    <property type="match status" value="1"/>
</dbReference>
<dbReference type="InterPro" id="IPR000160">
    <property type="entry name" value="GGDEF_dom"/>
</dbReference>
<comment type="subcellular location">
    <subcellularLocation>
        <location evidence="1">Cell membrane</location>
        <topology evidence="1">Multi-pass membrane protein</topology>
    </subcellularLocation>
</comment>
<evidence type="ECO:0000256" key="6">
    <source>
        <dbReference type="PIRNR" id="PIRNR026583"/>
    </source>
</evidence>
<dbReference type="InterPro" id="IPR038763">
    <property type="entry name" value="DHH_sf"/>
</dbReference>
<keyword evidence="11" id="KW-1185">Reference proteome</keyword>
<reference evidence="10 11" key="1">
    <citation type="submission" date="2017-07" db="EMBL/GenBank/DDBJ databases">
        <title>The genome sequence of Paludifilum halophilum highlights mechanisms for microbial adaptation to high salt environemnts.</title>
        <authorList>
            <person name="Belbahri L."/>
        </authorList>
    </citation>
    <scope>NUCLEOTIDE SEQUENCE [LARGE SCALE GENOMIC DNA]</scope>
    <source>
        <strain evidence="10 11">DSM 102817</strain>
    </source>
</reference>
<feature type="transmembrane region" description="Helical" evidence="8">
    <location>
        <begin position="12"/>
        <end position="29"/>
    </location>
</feature>
<comment type="cofactor">
    <cofactor evidence="7">
        <name>Mn(2+)</name>
        <dbReference type="ChEBI" id="CHEBI:29035"/>
    </cofactor>
    <text evidence="7">For phosphodiesterase activity, probably binds 2 Mn(2+) per subunit.</text>
</comment>
<dbReference type="Pfam" id="PF24898">
    <property type="entry name" value="GGDEF_GdpP"/>
    <property type="match status" value="1"/>
</dbReference>
<evidence type="ECO:0000256" key="7">
    <source>
        <dbReference type="PIRSR" id="PIRSR026583-50"/>
    </source>
</evidence>
<protein>
    <recommendedName>
        <fullName evidence="6">Cyclic-di-AMP phosphodiesterase</fullName>
        <ecNumber evidence="6">3.1.4.-</ecNumber>
    </recommendedName>
</protein>
<feature type="binding site" evidence="7">
    <location>
        <position position="492"/>
    </location>
    <ligand>
        <name>Mn(2+)</name>
        <dbReference type="ChEBI" id="CHEBI:29035"/>
        <label>2</label>
    </ligand>
</feature>
<dbReference type="GO" id="GO:0016787">
    <property type="term" value="F:hydrolase activity"/>
    <property type="evidence" value="ECO:0007669"/>
    <property type="project" value="UniProtKB-UniRule"/>
</dbReference>
<dbReference type="Gene3D" id="3.90.1640.10">
    <property type="entry name" value="inorganic pyrophosphatase (n-terminal core)"/>
    <property type="match status" value="1"/>
</dbReference>
<dbReference type="SUPFAM" id="SSF55785">
    <property type="entry name" value="PYP-like sensor domain (PAS domain)"/>
    <property type="match status" value="1"/>
</dbReference>
<feature type="domain" description="GGDEF" evidence="9">
    <location>
        <begin position="170"/>
        <end position="298"/>
    </location>
</feature>
<comment type="catalytic activity">
    <reaction evidence="6">
        <text>3',3'-c-di-AMP + H2O = 5'-O-phosphonoadenylyl-(3'-&gt;5')-adenosine + H(+)</text>
        <dbReference type="Rhea" id="RHEA:54420"/>
        <dbReference type="ChEBI" id="CHEBI:15377"/>
        <dbReference type="ChEBI" id="CHEBI:15378"/>
        <dbReference type="ChEBI" id="CHEBI:71500"/>
        <dbReference type="ChEBI" id="CHEBI:138171"/>
    </reaction>
</comment>
<dbReference type="EMBL" id="NOWF01000004">
    <property type="protein sequence ID" value="OYD08192.1"/>
    <property type="molecule type" value="Genomic_DNA"/>
</dbReference>
<dbReference type="Gene3D" id="3.10.310.30">
    <property type="match status" value="1"/>
</dbReference>
<keyword evidence="6" id="KW-0378">Hydrolase</keyword>
<dbReference type="Proteomes" id="UP000215459">
    <property type="component" value="Unassembled WGS sequence"/>
</dbReference>
<dbReference type="InterPro" id="IPR001667">
    <property type="entry name" value="DDH_dom"/>
</dbReference>
<keyword evidence="7" id="KW-0479">Metal-binding</keyword>
<dbReference type="GO" id="GO:0005886">
    <property type="term" value="C:plasma membrane"/>
    <property type="evidence" value="ECO:0007669"/>
    <property type="project" value="UniProtKB-SubCell"/>
</dbReference>
<evidence type="ECO:0000256" key="3">
    <source>
        <dbReference type="ARBA" id="ARBA00022692"/>
    </source>
</evidence>
<dbReference type="GO" id="GO:0046872">
    <property type="term" value="F:metal ion binding"/>
    <property type="evidence" value="ECO:0007669"/>
    <property type="project" value="UniProtKB-KW"/>
</dbReference>
<dbReference type="InterPro" id="IPR049553">
    <property type="entry name" value="GdpP-like_PAS"/>
</dbReference>
<name>A0A235B7I2_9BACL</name>
<feature type="transmembrane region" description="Helical" evidence="8">
    <location>
        <begin position="35"/>
        <end position="51"/>
    </location>
</feature>
<dbReference type="Gene3D" id="3.30.70.1230">
    <property type="entry name" value="Nucleotide cyclase"/>
    <property type="match status" value="1"/>
</dbReference>
<comment type="similarity">
    <text evidence="6">Belongs to the GdpP/PdeA phosphodiesterase family.</text>
</comment>
<evidence type="ECO:0000313" key="11">
    <source>
        <dbReference type="Proteomes" id="UP000215459"/>
    </source>
</evidence>
<feature type="binding site" evidence="7">
    <location>
        <position position="413"/>
    </location>
    <ligand>
        <name>Mn(2+)</name>
        <dbReference type="ChEBI" id="CHEBI:29035"/>
        <label>2</label>
    </ligand>
</feature>
<evidence type="ECO:0000256" key="8">
    <source>
        <dbReference type="SAM" id="Phobius"/>
    </source>
</evidence>
<evidence type="ECO:0000256" key="5">
    <source>
        <dbReference type="ARBA" id="ARBA00023136"/>
    </source>
</evidence>
<dbReference type="SUPFAM" id="SSF55073">
    <property type="entry name" value="Nucleotide cyclase"/>
    <property type="match status" value="1"/>
</dbReference>
<comment type="caution">
    <text evidence="10">The sequence shown here is derived from an EMBL/GenBank/DDBJ whole genome shotgun (WGS) entry which is preliminary data.</text>
</comment>
<dbReference type="PIRSF" id="PIRSF026583">
    <property type="entry name" value="YybT"/>
    <property type="match status" value="1"/>
</dbReference>
<keyword evidence="3 8" id="KW-0812">Transmembrane</keyword>
<dbReference type="GO" id="GO:0003676">
    <property type="term" value="F:nucleic acid binding"/>
    <property type="evidence" value="ECO:0007669"/>
    <property type="project" value="UniProtKB-UniRule"/>
</dbReference>
<feature type="binding site" evidence="7">
    <location>
        <position position="341"/>
    </location>
    <ligand>
        <name>Mn(2+)</name>
        <dbReference type="ChEBI" id="CHEBI:29035"/>
        <label>1</label>
    </ligand>
</feature>
<dbReference type="SUPFAM" id="SSF64182">
    <property type="entry name" value="DHH phosphoesterases"/>
    <property type="match status" value="1"/>
</dbReference>
<dbReference type="InterPro" id="IPR035965">
    <property type="entry name" value="PAS-like_dom_sf"/>
</dbReference>
<dbReference type="Gene3D" id="3.30.450.20">
    <property type="entry name" value="PAS domain"/>
    <property type="match status" value="1"/>
</dbReference>
<feature type="binding site" evidence="7">
    <location>
        <position position="345"/>
    </location>
    <ligand>
        <name>Mn(2+)</name>
        <dbReference type="ChEBI" id="CHEBI:29035"/>
        <label>1</label>
    </ligand>
</feature>
<dbReference type="PANTHER" id="PTHR47618">
    <property type="entry name" value="BIFUNCTIONAL OLIGORIBONUCLEASE AND PAP PHOSPHATASE NRNA"/>
    <property type="match status" value="1"/>
</dbReference>
<dbReference type="FunFam" id="3.90.1640.10:FF:000002">
    <property type="entry name" value="Cyclic-di-AMP phosphodiesterase"/>
    <property type="match status" value="1"/>
</dbReference>